<dbReference type="Gene3D" id="3.90.280.10">
    <property type="entry name" value="PEBP-like"/>
    <property type="match status" value="1"/>
</dbReference>
<dbReference type="SUPFAM" id="SSF49777">
    <property type="entry name" value="PEBP-like"/>
    <property type="match status" value="1"/>
</dbReference>
<name>A0A1R3H419_9ROSI</name>
<accession>A0A1R3H419</accession>
<keyword evidence="2" id="KW-1185">Reference proteome</keyword>
<organism evidence="1 2">
    <name type="scientific">Corchorus olitorius</name>
    <dbReference type="NCBI Taxonomy" id="93759"/>
    <lineage>
        <taxon>Eukaryota</taxon>
        <taxon>Viridiplantae</taxon>
        <taxon>Streptophyta</taxon>
        <taxon>Embryophyta</taxon>
        <taxon>Tracheophyta</taxon>
        <taxon>Spermatophyta</taxon>
        <taxon>Magnoliopsida</taxon>
        <taxon>eudicotyledons</taxon>
        <taxon>Gunneridae</taxon>
        <taxon>Pentapetalae</taxon>
        <taxon>rosids</taxon>
        <taxon>malvids</taxon>
        <taxon>Malvales</taxon>
        <taxon>Malvaceae</taxon>
        <taxon>Grewioideae</taxon>
        <taxon>Apeibeae</taxon>
        <taxon>Corchorus</taxon>
    </lineage>
</organism>
<gene>
    <name evidence="1" type="ORF">COLO4_31624</name>
</gene>
<dbReference type="OrthoDB" id="2506647at2759"/>
<dbReference type="InterPro" id="IPR035810">
    <property type="entry name" value="PEBP_euk"/>
</dbReference>
<dbReference type="Pfam" id="PF01161">
    <property type="entry name" value="PBP"/>
    <property type="match status" value="1"/>
</dbReference>
<evidence type="ECO:0000313" key="2">
    <source>
        <dbReference type="Proteomes" id="UP000187203"/>
    </source>
</evidence>
<evidence type="ECO:0000313" key="1">
    <source>
        <dbReference type="EMBL" id="OMO65020.1"/>
    </source>
</evidence>
<reference evidence="2" key="1">
    <citation type="submission" date="2013-09" db="EMBL/GenBank/DDBJ databases">
        <title>Corchorus olitorius genome sequencing.</title>
        <authorList>
            <person name="Alam M."/>
            <person name="Haque M.S."/>
            <person name="Islam M.S."/>
            <person name="Emdad E.M."/>
            <person name="Islam M.M."/>
            <person name="Ahmed B."/>
            <person name="Halim A."/>
            <person name="Hossen Q.M.M."/>
            <person name="Hossain M.Z."/>
            <person name="Ahmed R."/>
            <person name="Khan M.M."/>
            <person name="Islam R."/>
            <person name="Rashid M.M."/>
            <person name="Khan S.A."/>
            <person name="Rahman M.S."/>
            <person name="Alam M."/>
            <person name="Yahiya A.S."/>
            <person name="Khan M.S."/>
            <person name="Azam M.S."/>
            <person name="Haque T."/>
            <person name="Lashkar M.Z.H."/>
            <person name="Akhand A.I."/>
            <person name="Morshed G."/>
            <person name="Roy S."/>
            <person name="Uddin K.S."/>
            <person name="Rabeya T."/>
            <person name="Hossain A.S."/>
            <person name="Chowdhury A."/>
            <person name="Snigdha A.R."/>
            <person name="Mortoza M.S."/>
            <person name="Matin S.A."/>
            <person name="Hoque S.M.E."/>
            <person name="Islam M.K."/>
            <person name="Roy D.K."/>
            <person name="Haider R."/>
            <person name="Moosa M.M."/>
            <person name="Elias S.M."/>
            <person name="Hasan A.M."/>
            <person name="Jahan S."/>
            <person name="Shafiuddin M."/>
            <person name="Mahmood N."/>
            <person name="Shommy N.S."/>
        </authorList>
    </citation>
    <scope>NUCLEOTIDE SEQUENCE [LARGE SCALE GENOMIC DNA]</scope>
    <source>
        <strain evidence="2">cv. O-4</strain>
    </source>
</reference>
<protein>
    <submittedName>
        <fullName evidence="1">Phosphatidylethanolamine-binding protein PEBP</fullName>
    </submittedName>
</protein>
<dbReference type="AlphaFoldDB" id="A0A1R3H419"/>
<dbReference type="STRING" id="93759.A0A1R3H419"/>
<dbReference type="InterPro" id="IPR036610">
    <property type="entry name" value="PEBP-like_sf"/>
</dbReference>
<dbReference type="EMBL" id="AWUE01020863">
    <property type="protein sequence ID" value="OMO65020.1"/>
    <property type="molecule type" value="Genomic_DNA"/>
</dbReference>
<dbReference type="PANTHER" id="PTHR11362:SF145">
    <property type="entry name" value="PROTEIN MOTHER OF FT AND TFL1-LIKE"/>
    <property type="match status" value="1"/>
</dbReference>
<dbReference type="InterPro" id="IPR008914">
    <property type="entry name" value="PEBP"/>
</dbReference>
<sequence>MARSVEPLVVGRVIGDVLDMFTPAATVFTAHYGSKQVMVDPDAPSPSEPRLREIVVDIPHGHDATKGRELVPYMGPCPPTGIHRYILALFKQERAAAAGGIQLPNGRANFNTRQFAAQNGLGLPVAALYFNSHKEPALKKR</sequence>
<proteinExistence type="predicted"/>
<dbReference type="PANTHER" id="PTHR11362">
    <property type="entry name" value="PHOSPHATIDYLETHANOLAMINE-BINDING PROTEIN"/>
    <property type="match status" value="1"/>
</dbReference>
<dbReference type="CDD" id="cd00866">
    <property type="entry name" value="PEBP_euk"/>
    <property type="match status" value="1"/>
</dbReference>
<dbReference type="Proteomes" id="UP000187203">
    <property type="component" value="Unassembled WGS sequence"/>
</dbReference>
<comment type="caution">
    <text evidence="1">The sequence shown here is derived from an EMBL/GenBank/DDBJ whole genome shotgun (WGS) entry which is preliminary data.</text>
</comment>